<proteinExistence type="predicted"/>
<dbReference type="GO" id="GO:0030041">
    <property type="term" value="P:actin filament polymerization"/>
    <property type="evidence" value="ECO:0007669"/>
    <property type="project" value="TreeGrafter"/>
</dbReference>
<organism evidence="2 3">
    <name type="scientific">Multifurca ochricompacta</name>
    <dbReference type="NCBI Taxonomy" id="376703"/>
    <lineage>
        <taxon>Eukaryota</taxon>
        <taxon>Fungi</taxon>
        <taxon>Dikarya</taxon>
        <taxon>Basidiomycota</taxon>
        <taxon>Agaricomycotina</taxon>
        <taxon>Agaricomycetes</taxon>
        <taxon>Russulales</taxon>
        <taxon>Russulaceae</taxon>
        <taxon>Multifurca</taxon>
    </lineage>
</organism>
<feature type="region of interest" description="Disordered" evidence="1">
    <location>
        <begin position="238"/>
        <end position="267"/>
    </location>
</feature>
<dbReference type="PANTHER" id="PTHR45691:SF6">
    <property type="entry name" value="PROTEIN DIAPHANOUS"/>
    <property type="match status" value="1"/>
</dbReference>
<dbReference type="Proteomes" id="UP001203297">
    <property type="component" value="Unassembled WGS sequence"/>
</dbReference>
<feature type="compositionally biased region" description="Polar residues" evidence="1">
    <location>
        <begin position="241"/>
        <end position="262"/>
    </location>
</feature>
<protein>
    <submittedName>
        <fullName evidence="2">Uncharacterized protein</fullName>
    </submittedName>
</protein>
<sequence>MVVVRNLPAVIVQAICSQFRHSCFLLQRGVVLVGDRMHERDRERERDRRWSLSDPRRPDSDRRPFDNDRRPSSDDRRLPSYDRRPPHVVDERRPLPNDDRRPSYLEDKRSPGFVDRRLPDDRHFADYERRPLSEENRFGTAQSQDPSQELHLGNERRLSATLASKTRVPAALPSSPAPSSGIVGTPATVSMASGPLDPTQGRVVTGERRPTLAGGSTSSMAFDSQRVSTSRYVVPLEERSNQLSSLPERVSSSTHPQLGQRSESMRPGILVEGRLSKPLENLSVTPASLGGSTNQAAEDLSRARVSEPSHAIDSRPGMNSDRERFSLSTADDRTRSVPAAYSHALSVGRDESRLQPPPPPPPHVSTPSGVSSAHSSLPLRAREPSRERPPPNFRPYFRSEFSRPTDDDRRLDVHSYPSGDGFRRYDERGRWSPPPYGDRRSYREFYDRDRTSWDSSSNKDRARDRPQPPPQLAPSHWERERERERARYPEPSYTTSGPERRFEDREQGNRERWYPSSYDDPSRRPPPPPPPAFDTFSPRGRPRSPGSPREHGELRPPPLKRARDDGYVTGEEYYSHRSSAPLNILSGKEPLPPPQPIPIPVPIPIPRPVSPPLLSQLPLPPQQQQAPLPPPPSSSSSSSRYNNHSRLPPVESYVGTYGGYERSGPGYVREGPR</sequence>
<feature type="compositionally biased region" description="Basic and acidic residues" evidence="1">
    <location>
        <begin position="380"/>
        <end position="389"/>
    </location>
</feature>
<reference evidence="2" key="1">
    <citation type="journal article" date="2022" name="New Phytol.">
        <title>Evolutionary transition to the ectomycorrhizal habit in the genomes of a hyperdiverse lineage of mushroom-forming fungi.</title>
        <authorList>
            <person name="Looney B."/>
            <person name="Miyauchi S."/>
            <person name="Morin E."/>
            <person name="Drula E."/>
            <person name="Courty P.E."/>
            <person name="Kohler A."/>
            <person name="Kuo A."/>
            <person name="LaButti K."/>
            <person name="Pangilinan J."/>
            <person name="Lipzen A."/>
            <person name="Riley R."/>
            <person name="Andreopoulos W."/>
            <person name="He G."/>
            <person name="Johnson J."/>
            <person name="Nolan M."/>
            <person name="Tritt A."/>
            <person name="Barry K.W."/>
            <person name="Grigoriev I.V."/>
            <person name="Nagy L.G."/>
            <person name="Hibbett D."/>
            <person name="Henrissat B."/>
            <person name="Matheny P.B."/>
            <person name="Labbe J."/>
            <person name="Martin F.M."/>
        </authorList>
    </citation>
    <scope>NUCLEOTIDE SEQUENCE</scope>
    <source>
        <strain evidence="2">BPL690</strain>
    </source>
</reference>
<feature type="region of interest" description="Disordered" evidence="1">
    <location>
        <begin position="282"/>
        <end position="673"/>
    </location>
</feature>
<evidence type="ECO:0000256" key="1">
    <source>
        <dbReference type="SAM" id="MobiDB-lite"/>
    </source>
</evidence>
<feature type="compositionally biased region" description="Basic and acidic residues" evidence="1">
    <location>
        <begin position="320"/>
        <end position="335"/>
    </location>
</feature>
<feature type="compositionally biased region" description="Basic and acidic residues" evidence="1">
    <location>
        <begin position="299"/>
        <end position="313"/>
    </location>
</feature>
<dbReference type="PANTHER" id="PTHR45691">
    <property type="entry name" value="PROTEIN DIAPHANOUS"/>
    <property type="match status" value="1"/>
</dbReference>
<feature type="compositionally biased region" description="Basic and acidic residues" evidence="1">
    <location>
        <begin position="437"/>
        <end position="466"/>
    </location>
</feature>
<dbReference type="AlphaFoldDB" id="A0AAD4QLQ9"/>
<feature type="region of interest" description="Disordered" evidence="1">
    <location>
        <begin position="188"/>
        <end position="224"/>
    </location>
</feature>
<feature type="compositionally biased region" description="Low complexity" evidence="1">
    <location>
        <begin position="612"/>
        <end position="626"/>
    </location>
</feature>
<dbReference type="GO" id="GO:0005884">
    <property type="term" value="C:actin filament"/>
    <property type="evidence" value="ECO:0007669"/>
    <property type="project" value="TreeGrafter"/>
</dbReference>
<feature type="compositionally biased region" description="Pro residues" evidence="1">
    <location>
        <begin position="355"/>
        <end position="364"/>
    </location>
</feature>
<accession>A0AAD4QLQ9</accession>
<name>A0AAD4QLQ9_9AGAM</name>
<dbReference type="InterPro" id="IPR051412">
    <property type="entry name" value="Formin_Homology_Diaphanous_sf"/>
</dbReference>
<feature type="compositionally biased region" description="Polar residues" evidence="1">
    <location>
        <begin position="282"/>
        <end position="296"/>
    </location>
</feature>
<feature type="compositionally biased region" description="Polar residues" evidence="1">
    <location>
        <begin position="365"/>
        <end position="375"/>
    </location>
</feature>
<gene>
    <name evidence="2" type="ORF">B0F90DRAFT_977892</name>
</gene>
<evidence type="ECO:0000313" key="2">
    <source>
        <dbReference type="EMBL" id="KAI0297218.1"/>
    </source>
</evidence>
<keyword evidence="3" id="KW-1185">Reference proteome</keyword>
<comment type="caution">
    <text evidence="2">The sequence shown here is derived from an EMBL/GenBank/DDBJ whole genome shotgun (WGS) entry which is preliminary data.</text>
</comment>
<feature type="compositionally biased region" description="Basic and acidic residues" evidence="1">
    <location>
        <begin position="421"/>
        <end position="430"/>
    </location>
</feature>
<feature type="region of interest" description="Disordered" evidence="1">
    <location>
        <begin position="43"/>
        <end position="153"/>
    </location>
</feature>
<feature type="compositionally biased region" description="Low complexity" evidence="1">
    <location>
        <begin position="537"/>
        <end position="547"/>
    </location>
</feature>
<feature type="compositionally biased region" description="Basic and acidic residues" evidence="1">
    <location>
        <begin position="498"/>
        <end position="513"/>
    </location>
</feature>
<feature type="compositionally biased region" description="Basic and acidic residues" evidence="1">
    <location>
        <begin position="400"/>
        <end position="413"/>
    </location>
</feature>
<feature type="compositionally biased region" description="Basic and acidic residues" evidence="1">
    <location>
        <begin position="476"/>
        <end position="488"/>
    </location>
</feature>
<feature type="compositionally biased region" description="Basic and acidic residues" evidence="1">
    <location>
        <begin position="43"/>
        <end position="137"/>
    </location>
</feature>
<feature type="compositionally biased region" description="Pro residues" evidence="1">
    <location>
        <begin position="590"/>
        <end position="611"/>
    </location>
</feature>
<dbReference type="EMBL" id="WTXG01000040">
    <property type="protein sequence ID" value="KAI0297218.1"/>
    <property type="molecule type" value="Genomic_DNA"/>
</dbReference>
<feature type="compositionally biased region" description="Polar residues" evidence="1">
    <location>
        <begin position="214"/>
        <end position="224"/>
    </location>
</feature>
<evidence type="ECO:0000313" key="3">
    <source>
        <dbReference type="Proteomes" id="UP001203297"/>
    </source>
</evidence>